<proteinExistence type="predicted"/>
<dbReference type="Proteomes" id="UP000234335">
    <property type="component" value="Unassembled WGS sequence"/>
</dbReference>
<dbReference type="AlphaFoldDB" id="A0A2I1M9C9"/>
<dbReference type="EMBL" id="PKGS01000002">
    <property type="protein sequence ID" value="PKZ16745.1"/>
    <property type="molecule type" value="Genomic_DNA"/>
</dbReference>
<sequence length="121" mass="13422">MSKMKIYEPAMCCSTGVCGVSPDEELMRVSTVVEKLLKNGADIKRYNLSNAPQEFVDNKKINDILNEQGENELPIILVDEQVVITGRYPSNEEFSKYLNLEIKDEKSTNDSCGCGSSSSCC</sequence>
<dbReference type="NCBIfam" id="NF033727">
    <property type="entry name" value="chaperon_ArsD"/>
    <property type="match status" value="1"/>
</dbReference>
<dbReference type="GO" id="GO:0003677">
    <property type="term" value="F:DNA binding"/>
    <property type="evidence" value="ECO:0007669"/>
    <property type="project" value="InterPro"/>
</dbReference>
<name>A0A2I1M9C9_9FIRM</name>
<dbReference type="InterPro" id="IPR010712">
    <property type="entry name" value="Arsenical-R_ArsD"/>
</dbReference>
<protein>
    <submittedName>
        <fullName evidence="1">Arsenical resistance operon transcriptional repressor ArsD</fullName>
    </submittedName>
</protein>
<accession>A0A2I1M9C9</accession>
<evidence type="ECO:0000313" key="1">
    <source>
        <dbReference type="EMBL" id="PKZ16745.1"/>
    </source>
</evidence>
<dbReference type="Pfam" id="PF06953">
    <property type="entry name" value="ArsD"/>
    <property type="match status" value="1"/>
</dbReference>
<dbReference type="Gene3D" id="3.40.30.10">
    <property type="entry name" value="Glutaredoxin"/>
    <property type="match status" value="1"/>
</dbReference>
<dbReference type="GO" id="GO:0045892">
    <property type="term" value="P:negative regulation of DNA-templated transcription"/>
    <property type="evidence" value="ECO:0007669"/>
    <property type="project" value="InterPro"/>
</dbReference>
<dbReference type="GO" id="GO:0046685">
    <property type="term" value="P:response to arsenic-containing substance"/>
    <property type="evidence" value="ECO:0007669"/>
    <property type="project" value="InterPro"/>
</dbReference>
<evidence type="ECO:0000313" key="2">
    <source>
        <dbReference type="Proteomes" id="UP000234335"/>
    </source>
</evidence>
<reference evidence="1 2" key="1">
    <citation type="submission" date="2017-12" db="EMBL/GenBank/DDBJ databases">
        <title>Phylogenetic diversity of female urinary microbiome.</title>
        <authorList>
            <person name="Thomas-White K."/>
            <person name="Wolfe A.J."/>
        </authorList>
    </citation>
    <scope>NUCLEOTIDE SEQUENCE [LARGE SCALE GENOMIC DNA]</scope>
    <source>
        <strain evidence="1 2">UMB0119</strain>
    </source>
</reference>
<dbReference type="RefSeq" id="WP_101539844.1">
    <property type="nucleotide sequence ID" value="NZ_CALTZC010000039.1"/>
</dbReference>
<gene>
    <name evidence="1" type="ORF">CYJ34_02885</name>
</gene>
<keyword evidence="2" id="KW-1185">Reference proteome</keyword>
<organism evidence="1 2">
    <name type="scientific">Anaerococcus octavius</name>
    <dbReference type="NCBI Taxonomy" id="54007"/>
    <lineage>
        <taxon>Bacteria</taxon>
        <taxon>Bacillati</taxon>
        <taxon>Bacillota</taxon>
        <taxon>Tissierellia</taxon>
        <taxon>Tissierellales</taxon>
        <taxon>Peptoniphilaceae</taxon>
        <taxon>Anaerococcus</taxon>
    </lineage>
</organism>
<comment type="caution">
    <text evidence="1">The sequence shown here is derived from an EMBL/GenBank/DDBJ whole genome shotgun (WGS) entry which is preliminary data.</text>
</comment>